<evidence type="ECO:0000256" key="7">
    <source>
        <dbReference type="ARBA" id="ARBA00037982"/>
    </source>
</evidence>
<dbReference type="PROSITE" id="PS50011">
    <property type="entry name" value="PROTEIN_KINASE_DOM"/>
    <property type="match status" value="1"/>
</dbReference>
<dbReference type="AlphaFoldDB" id="A0A8B7RVZ6"/>
<evidence type="ECO:0000259" key="12">
    <source>
        <dbReference type="PROSITE" id="PS50137"/>
    </source>
</evidence>
<keyword evidence="13" id="KW-1185">Reference proteome</keyword>
<evidence type="ECO:0000313" key="13">
    <source>
        <dbReference type="Proteomes" id="UP000694851"/>
    </source>
</evidence>
<dbReference type="RefSeq" id="XP_019503325.1">
    <property type="nucleotide sequence ID" value="XM_019647780.1"/>
</dbReference>
<dbReference type="FunFam" id="3.30.200.20:FF:000536">
    <property type="entry name" value="Eukaryotic translation initiation factor 2-alpha kinase 2"/>
    <property type="match status" value="1"/>
</dbReference>
<evidence type="ECO:0000256" key="5">
    <source>
        <dbReference type="ARBA" id="ARBA00022777"/>
    </source>
</evidence>
<feature type="domain" description="DRBM" evidence="12">
    <location>
        <begin position="146"/>
        <end position="182"/>
    </location>
</feature>
<evidence type="ECO:0000259" key="11">
    <source>
        <dbReference type="PROSITE" id="PS50011"/>
    </source>
</evidence>
<evidence type="ECO:0000256" key="1">
    <source>
        <dbReference type="ARBA" id="ARBA00022527"/>
    </source>
</evidence>
<dbReference type="FunFam" id="1.10.510.10:FF:000251">
    <property type="entry name" value="eukaryotic translation initiation factor 2-alpha kinase 3"/>
    <property type="match status" value="1"/>
</dbReference>
<evidence type="ECO:0000313" key="14">
    <source>
        <dbReference type="RefSeq" id="XP_019503325.1"/>
    </source>
</evidence>
<dbReference type="GeneID" id="109385455"/>
<dbReference type="GO" id="GO:0003723">
    <property type="term" value="F:RNA binding"/>
    <property type="evidence" value="ECO:0007669"/>
    <property type="project" value="UniProtKB-UniRule"/>
</dbReference>
<accession>A0A8B7RVZ6</accession>
<evidence type="ECO:0000256" key="4">
    <source>
        <dbReference type="ARBA" id="ARBA00022741"/>
    </source>
</evidence>
<dbReference type="OrthoDB" id="341578at2759"/>
<dbReference type="InterPro" id="IPR000719">
    <property type="entry name" value="Prot_kinase_dom"/>
</dbReference>
<dbReference type="InterPro" id="IPR008271">
    <property type="entry name" value="Ser/Thr_kinase_AS"/>
</dbReference>
<keyword evidence="1" id="KW-0723">Serine/threonine-protein kinase</keyword>
<dbReference type="Proteomes" id="UP000694851">
    <property type="component" value="Unplaced"/>
</dbReference>
<protein>
    <submittedName>
        <fullName evidence="14">Interferon-induced, double-stranded RNA-activated protein kinase</fullName>
    </submittedName>
</protein>
<dbReference type="SUPFAM" id="SSF56112">
    <property type="entry name" value="Protein kinase-like (PK-like)"/>
    <property type="match status" value="1"/>
</dbReference>
<keyword evidence="2" id="KW-0597">Phosphoprotein</keyword>
<proteinExistence type="inferred from homology"/>
<dbReference type="PROSITE" id="PS50137">
    <property type="entry name" value="DS_RBD"/>
    <property type="match status" value="1"/>
</dbReference>
<dbReference type="InterPro" id="IPR017441">
    <property type="entry name" value="Protein_kinase_ATP_BS"/>
</dbReference>
<dbReference type="Gene3D" id="1.10.510.10">
    <property type="entry name" value="Transferase(Phosphotransferase) domain 1"/>
    <property type="match status" value="1"/>
</dbReference>
<dbReference type="InterPro" id="IPR011009">
    <property type="entry name" value="Kinase-like_dom_sf"/>
</dbReference>
<dbReference type="GO" id="GO:0005634">
    <property type="term" value="C:nucleus"/>
    <property type="evidence" value="ECO:0007669"/>
    <property type="project" value="TreeGrafter"/>
</dbReference>
<dbReference type="PROSITE" id="PS00107">
    <property type="entry name" value="PROTEIN_KINASE_ATP"/>
    <property type="match status" value="1"/>
</dbReference>
<dbReference type="InterPro" id="IPR014720">
    <property type="entry name" value="dsRBD_dom"/>
</dbReference>
<feature type="compositionally biased region" description="Low complexity" evidence="10">
    <location>
        <begin position="206"/>
        <end position="220"/>
    </location>
</feature>
<dbReference type="PANTHER" id="PTHR11042:SF163">
    <property type="entry name" value="INTERFERON-INDUCED, DOUBLE-STRANDED RNA-ACTIVATED PROTEIN KINASE"/>
    <property type="match status" value="1"/>
</dbReference>
<dbReference type="KEGG" id="hai:109385455"/>
<keyword evidence="6 9" id="KW-0067">ATP-binding</keyword>
<keyword evidence="5 14" id="KW-0418">Kinase</keyword>
<dbReference type="InterPro" id="IPR050339">
    <property type="entry name" value="CC_SR_Kinase"/>
</dbReference>
<dbReference type="Pfam" id="PF00069">
    <property type="entry name" value="Pkinase"/>
    <property type="match status" value="1"/>
</dbReference>
<feature type="region of interest" description="Disordered" evidence="10">
    <location>
        <begin position="91"/>
        <end position="133"/>
    </location>
</feature>
<keyword evidence="8" id="KW-0694">RNA-binding</keyword>
<evidence type="ECO:0000256" key="6">
    <source>
        <dbReference type="ARBA" id="ARBA00022840"/>
    </source>
</evidence>
<sequence>MEPVISIPTPTPKCLCGRGNGMFDPRAWFSECLARRGRSETSVSFPPPADPYLHGGLTASEARVGIQALGRAPRSRGGTWVPSPPRDAFRADFPWRPPSPEIPELVRRSQAEGPEAEGGVRGENETETGLPRPGCVSVTVAARAAFHCKCIIGQKVWGDAVGSTKQIAKQLAAKIAYVQIEKTSTKDDIASLVSSSPGFSDDRSNSSETSTSDSESPPESGFSASGSERNDTSDSFSSSSSSVNNLKNSHRKVKGNEYTMDKRFLKDFLEITPIGLGGYGDVFKAKHRIDGKTYVIKRVEYDNQKVEREVKALAKLDHKNIVRYCSCWDGTDFALEDSNNKRSLTKCLFIQMEFCDQGTLEQWLDNRRKKEPNKCLSLELYEQIVVGVDYIHSEGLIHRDLKPSNIFLVGTKQIKIGDFGLVTFLTHDENRTDDKGTPIYMSPEQLSSVQYGNEVDIFALGLILAELLYICRSRTETLETFQHLKDGNPSDKFDEKENILLLKLLSKDPKKRPKTSEILKTLKEWKNVPEKKKRNTH</sequence>
<dbReference type="Pfam" id="PF00035">
    <property type="entry name" value="dsrm"/>
    <property type="match status" value="1"/>
</dbReference>
<reference evidence="14" key="1">
    <citation type="submission" date="2025-08" db="UniProtKB">
        <authorList>
            <consortium name="RefSeq"/>
        </authorList>
    </citation>
    <scope>IDENTIFICATION</scope>
    <source>
        <tissue evidence="14">Muscle</tissue>
    </source>
</reference>
<evidence type="ECO:0000256" key="3">
    <source>
        <dbReference type="ARBA" id="ARBA00022679"/>
    </source>
</evidence>
<feature type="compositionally biased region" description="Low complexity" evidence="10">
    <location>
        <begin position="233"/>
        <end position="247"/>
    </location>
</feature>
<dbReference type="SUPFAM" id="SSF54768">
    <property type="entry name" value="dsRNA-binding domain-like"/>
    <property type="match status" value="1"/>
</dbReference>
<evidence type="ECO:0000256" key="8">
    <source>
        <dbReference type="PROSITE-ProRule" id="PRU00266"/>
    </source>
</evidence>
<dbReference type="PROSITE" id="PS00108">
    <property type="entry name" value="PROTEIN_KINASE_ST"/>
    <property type="match status" value="1"/>
</dbReference>
<name>A0A8B7RVZ6_HIPAR</name>
<comment type="similarity">
    <text evidence="7">Belongs to the protein kinase superfamily. Ser/Thr protein kinase family. GCN2 subfamily.</text>
</comment>
<evidence type="ECO:0000256" key="10">
    <source>
        <dbReference type="SAM" id="MobiDB-lite"/>
    </source>
</evidence>
<dbReference type="PANTHER" id="PTHR11042">
    <property type="entry name" value="EUKARYOTIC TRANSLATION INITIATION FACTOR 2-ALPHA KINASE EIF2-ALPHA KINASE -RELATED"/>
    <property type="match status" value="1"/>
</dbReference>
<dbReference type="CTD" id="5610"/>
<feature type="binding site" evidence="9">
    <location>
        <position position="297"/>
    </location>
    <ligand>
        <name>ATP</name>
        <dbReference type="ChEBI" id="CHEBI:30616"/>
    </ligand>
</feature>
<dbReference type="GO" id="GO:0004694">
    <property type="term" value="F:eukaryotic translation initiation factor 2alpha kinase activity"/>
    <property type="evidence" value="ECO:0007669"/>
    <property type="project" value="TreeGrafter"/>
</dbReference>
<dbReference type="SMART" id="SM00220">
    <property type="entry name" value="S_TKc"/>
    <property type="match status" value="1"/>
</dbReference>
<keyword evidence="3" id="KW-0808">Transferase</keyword>
<dbReference type="GO" id="GO:0005524">
    <property type="term" value="F:ATP binding"/>
    <property type="evidence" value="ECO:0007669"/>
    <property type="project" value="UniProtKB-UniRule"/>
</dbReference>
<organism evidence="13 14">
    <name type="scientific">Hipposideros armiger</name>
    <name type="common">Great Himalayan leaf-nosed bat</name>
    <dbReference type="NCBI Taxonomy" id="186990"/>
    <lineage>
        <taxon>Eukaryota</taxon>
        <taxon>Metazoa</taxon>
        <taxon>Chordata</taxon>
        <taxon>Craniata</taxon>
        <taxon>Vertebrata</taxon>
        <taxon>Euteleostomi</taxon>
        <taxon>Mammalia</taxon>
        <taxon>Eutheria</taxon>
        <taxon>Laurasiatheria</taxon>
        <taxon>Chiroptera</taxon>
        <taxon>Yinpterochiroptera</taxon>
        <taxon>Rhinolophoidea</taxon>
        <taxon>Hipposideridae</taxon>
        <taxon>Hipposideros</taxon>
    </lineage>
</organism>
<dbReference type="GO" id="GO:0005737">
    <property type="term" value="C:cytoplasm"/>
    <property type="evidence" value="ECO:0007669"/>
    <property type="project" value="TreeGrafter"/>
</dbReference>
<gene>
    <name evidence="14" type="primary">EIF2AK2</name>
</gene>
<keyword evidence="4 9" id="KW-0547">Nucleotide-binding</keyword>
<feature type="region of interest" description="Disordered" evidence="10">
    <location>
        <begin position="191"/>
        <end position="249"/>
    </location>
</feature>
<evidence type="ECO:0000256" key="9">
    <source>
        <dbReference type="PROSITE-ProRule" id="PRU10141"/>
    </source>
</evidence>
<feature type="domain" description="Protein kinase" evidence="11">
    <location>
        <begin position="268"/>
        <end position="526"/>
    </location>
</feature>
<evidence type="ECO:0000256" key="2">
    <source>
        <dbReference type="ARBA" id="ARBA00022553"/>
    </source>
</evidence>
<dbReference type="Gene3D" id="3.30.160.20">
    <property type="match status" value="1"/>
</dbReference>
<dbReference type="Gene3D" id="3.30.200.20">
    <property type="entry name" value="Phosphorylase Kinase, domain 1"/>
    <property type="match status" value="1"/>
</dbReference>